<dbReference type="KEGG" id="vpy:HZI73_17620"/>
<sequence length="140" mass="15045">MYKALAIWNGVLIALMVSFNGLLAESIGNNEALILIHLIGLMGTTIIFFVKREKFVSIKGLSPFLFTAGLIGIFNVTFNNICFIELGAALTLGLCLLGQLIASSIIDHFGLLGVKVNPLNLKKITGIIIMSIGIVIMIVI</sequence>
<feature type="transmembrane region" description="Helical" evidence="1">
    <location>
        <begin position="62"/>
        <end position="81"/>
    </location>
</feature>
<dbReference type="GO" id="GO:0005886">
    <property type="term" value="C:plasma membrane"/>
    <property type="evidence" value="ECO:0007669"/>
    <property type="project" value="TreeGrafter"/>
</dbReference>
<dbReference type="Pfam" id="PF04657">
    <property type="entry name" value="DMT_YdcZ"/>
    <property type="match status" value="1"/>
</dbReference>
<dbReference type="PANTHER" id="PTHR34821:SF2">
    <property type="entry name" value="INNER MEMBRANE PROTEIN YDCZ"/>
    <property type="match status" value="1"/>
</dbReference>
<keyword evidence="3" id="KW-1185">Reference proteome</keyword>
<dbReference type="AlphaFoldDB" id="A0A8J8MM53"/>
<evidence type="ECO:0000313" key="2">
    <source>
        <dbReference type="EMBL" id="QUI24004.1"/>
    </source>
</evidence>
<keyword evidence="1" id="KW-1133">Transmembrane helix</keyword>
<feature type="transmembrane region" description="Helical" evidence="1">
    <location>
        <begin position="87"/>
        <end position="109"/>
    </location>
</feature>
<accession>A0A8J8MM53</accession>
<evidence type="ECO:0000256" key="1">
    <source>
        <dbReference type="SAM" id="Phobius"/>
    </source>
</evidence>
<name>A0A8J8MM53_9FIRM</name>
<dbReference type="EMBL" id="CP058649">
    <property type="protein sequence ID" value="QUI24004.1"/>
    <property type="molecule type" value="Genomic_DNA"/>
</dbReference>
<proteinExistence type="predicted"/>
<evidence type="ECO:0000313" key="3">
    <source>
        <dbReference type="Proteomes" id="UP000683246"/>
    </source>
</evidence>
<protein>
    <submittedName>
        <fullName evidence="2">DMT family transporter</fullName>
    </submittedName>
</protein>
<reference evidence="2" key="1">
    <citation type="submission" date="2020-07" db="EMBL/GenBank/DDBJ databases">
        <title>Vallitalea pronyensis genome.</title>
        <authorList>
            <person name="Postec A."/>
        </authorList>
    </citation>
    <scope>NUCLEOTIDE SEQUENCE</scope>
    <source>
        <strain evidence="2">FatNI3</strain>
    </source>
</reference>
<feature type="transmembrane region" description="Helical" evidence="1">
    <location>
        <begin position="121"/>
        <end position="139"/>
    </location>
</feature>
<feature type="transmembrane region" description="Helical" evidence="1">
    <location>
        <begin position="34"/>
        <end position="50"/>
    </location>
</feature>
<dbReference type="InterPro" id="IPR006750">
    <property type="entry name" value="YdcZ"/>
</dbReference>
<dbReference type="Proteomes" id="UP000683246">
    <property type="component" value="Chromosome"/>
</dbReference>
<organism evidence="2 3">
    <name type="scientific">Vallitalea pronyensis</name>
    <dbReference type="NCBI Taxonomy" id="1348613"/>
    <lineage>
        <taxon>Bacteria</taxon>
        <taxon>Bacillati</taxon>
        <taxon>Bacillota</taxon>
        <taxon>Clostridia</taxon>
        <taxon>Lachnospirales</taxon>
        <taxon>Vallitaleaceae</taxon>
        <taxon>Vallitalea</taxon>
    </lineage>
</organism>
<dbReference type="PANTHER" id="PTHR34821">
    <property type="entry name" value="INNER MEMBRANE PROTEIN YDCZ"/>
    <property type="match status" value="1"/>
</dbReference>
<keyword evidence="1" id="KW-0812">Transmembrane</keyword>
<dbReference type="RefSeq" id="WP_212694694.1">
    <property type="nucleotide sequence ID" value="NZ_CP058649.1"/>
</dbReference>
<gene>
    <name evidence="2" type="ORF">HZI73_17620</name>
</gene>
<keyword evidence="1" id="KW-0472">Membrane</keyword>